<evidence type="ECO:0000313" key="2">
    <source>
        <dbReference type="EMBL" id="KAJ1138382.1"/>
    </source>
</evidence>
<feature type="compositionally biased region" description="Gly residues" evidence="1">
    <location>
        <begin position="77"/>
        <end position="97"/>
    </location>
</feature>
<protein>
    <submittedName>
        <fullName evidence="2">Uncharacterized protein</fullName>
    </submittedName>
</protein>
<dbReference type="Proteomes" id="UP001066276">
    <property type="component" value="Chromosome 6"/>
</dbReference>
<evidence type="ECO:0000256" key="1">
    <source>
        <dbReference type="SAM" id="MobiDB-lite"/>
    </source>
</evidence>
<organism evidence="2 3">
    <name type="scientific">Pleurodeles waltl</name>
    <name type="common">Iberian ribbed newt</name>
    <dbReference type="NCBI Taxonomy" id="8319"/>
    <lineage>
        <taxon>Eukaryota</taxon>
        <taxon>Metazoa</taxon>
        <taxon>Chordata</taxon>
        <taxon>Craniata</taxon>
        <taxon>Vertebrata</taxon>
        <taxon>Euteleostomi</taxon>
        <taxon>Amphibia</taxon>
        <taxon>Batrachia</taxon>
        <taxon>Caudata</taxon>
        <taxon>Salamandroidea</taxon>
        <taxon>Salamandridae</taxon>
        <taxon>Pleurodelinae</taxon>
        <taxon>Pleurodeles</taxon>
    </lineage>
</organism>
<evidence type="ECO:0000313" key="3">
    <source>
        <dbReference type="Proteomes" id="UP001066276"/>
    </source>
</evidence>
<dbReference type="AlphaFoldDB" id="A0AAV7QFQ9"/>
<sequence length="97" mass="10478">MEGTDSRGTEHWVGTYQRRWTPWKRTGLQTRDRSRGRGWGEALQQGVAVGAGERAPAERSGFSHLRRAASAIKRGQQLGGGRRAGNGERMGTGGGGE</sequence>
<accession>A0AAV7QFQ9</accession>
<name>A0AAV7QFQ9_PLEWA</name>
<feature type="region of interest" description="Disordered" evidence="1">
    <location>
        <begin position="72"/>
        <end position="97"/>
    </location>
</feature>
<dbReference type="EMBL" id="JANPWB010000010">
    <property type="protein sequence ID" value="KAJ1138382.1"/>
    <property type="molecule type" value="Genomic_DNA"/>
</dbReference>
<gene>
    <name evidence="2" type="ORF">NDU88_004769</name>
</gene>
<proteinExistence type="predicted"/>
<keyword evidence="3" id="KW-1185">Reference proteome</keyword>
<reference evidence="2" key="1">
    <citation type="journal article" date="2022" name="bioRxiv">
        <title>Sequencing and chromosome-scale assembly of the giantPleurodeles waltlgenome.</title>
        <authorList>
            <person name="Brown T."/>
            <person name="Elewa A."/>
            <person name="Iarovenko S."/>
            <person name="Subramanian E."/>
            <person name="Araus A.J."/>
            <person name="Petzold A."/>
            <person name="Susuki M."/>
            <person name="Suzuki K.-i.T."/>
            <person name="Hayashi T."/>
            <person name="Toyoda A."/>
            <person name="Oliveira C."/>
            <person name="Osipova E."/>
            <person name="Leigh N.D."/>
            <person name="Simon A."/>
            <person name="Yun M.H."/>
        </authorList>
    </citation>
    <scope>NUCLEOTIDE SEQUENCE</scope>
    <source>
        <strain evidence="2">20211129_DDA</strain>
        <tissue evidence="2">Liver</tissue>
    </source>
</reference>
<comment type="caution">
    <text evidence="2">The sequence shown here is derived from an EMBL/GenBank/DDBJ whole genome shotgun (WGS) entry which is preliminary data.</text>
</comment>